<dbReference type="SUPFAM" id="SSF53300">
    <property type="entry name" value="vWA-like"/>
    <property type="match status" value="1"/>
</dbReference>
<feature type="compositionally biased region" description="Basic and acidic residues" evidence="1">
    <location>
        <begin position="482"/>
        <end position="501"/>
    </location>
</feature>
<evidence type="ECO:0000313" key="3">
    <source>
        <dbReference type="EMBL" id="KAK1653993.1"/>
    </source>
</evidence>
<dbReference type="Proteomes" id="UP001231189">
    <property type="component" value="Unassembled WGS sequence"/>
</dbReference>
<accession>A0AAD8SM11</accession>
<dbReference type="Gene3D" id="3.40.50.410">
    <property type="entry name" value="von Willebrand factor, type A domain"/>
    <property type="match status" value="1"/>
</dbReference>
<dbReference type="PROSITE" id="PS50234">
    <property type="entry name" value="VWFA"/>
    <property type="match status" value="1"/>
</dbReference>
<feature type="domain" description="VWFA" evidence="2">
    <location>
        <begin position="198"/>
        <end position="382"/>
    </location>
</feature>
<reference evidence="3" key="1">
    <citation type="submission" date="2023-07" db="EMBL/GenBank/DDBJ databases">
        <title>A chromosome-level genome assembly of Lolium multiflorum.</title>
        <authorList>
            <person name="Chen Y."/>
            <person name="Copetti D."/>
            <person name="Kolliker R."/>
            <person name="Studer B."/>
        </authorList>
    </citation>
    <scope>NUCLEOTIDE SEQUENCE</scope>
    <source>
        <strain evidence="3">02402/16</strain>
        <tissue evidence="3">Leaf</tissue>
    </source>
</reference>
<proteinExistence type="predicted"/>
<evidence type="ECO:0000256" key="1">
    <source>
        <dbReference type="SAM" id="MobiDB-lite"/>
    </source>
</evidence>
<dbReference type="PANTHER" id="PTHR10579">
    <property type="entry name" value="CALCIUM-ACTIVATED CHLORIDE CHANNEL REGULATOR"/>
    <property type="match status" value="1"/>
</dbReference>
<keyword evidence="4" id="KW-1185">Reference proteome</keyword>
<feature type="region of interest" description="Disordered" evidence="1">
    <location>
        <begin position="655"/>
        <end position="693"/>
    </location>
</feature>
<organism evidence="3 4">
    <name type="scientific">Lolium multiflorum</name>
    <name type="common">Italian ryegrass</name>
    <name type="synonym">Lolium perenne subsp. multiflorum</name>
    <dbReference type="NCBI Taxonomy" id="4521"/>
    <lineage>
        <taxon>Eukaryota</taxon>
        <taxon>Viridiplantae</taxon>
        <taxon>Streptophyta</taxon>
        <taxon>Embryophyta</taxon>
        <taxon>Tracheophyta</taxon>
        <taxon>Spermatophyta</taxon>
        <taxon>Magnoliopsida</taxon>
        <taxon>Liliopsida</taxon>
        <taxon>Poales</taxon>
        <taxon>Poaceae</taxon>
        <taxon>BOP clade</taxon>
        <taxon>Pooideae</taxon>
        <taxon>Poodae</taxon>
        <taxon>Poeae</taxon>
        <taxon>Poeae Chloroplast Group 2 (Poeae type)</taxon>
        <taxon>Loliodinae</taxon>
        <taxon>Loliinae</taxon>
        <taxon>Lolium</taxon>
    </lineage>
</organism>
<dbReference type="InterPro" id="IPR036465">
    <property type="entry name" value="vWFA_dom_sf"/>
</dbReference>
<dbReference type="InterPro" id="IPR032838">
    <property type="entry name" value="Vwaint_dom"/>
</dbReference>
<feature type="region of interest" description="Disordered" evidence="1">
    <location>
        <begin position="475"/>
        <end position="501"/>
    </location>
</feature>
<name>A0AAD8SM11_LOLMU</name>
<evidence type="ECO:0000259" key="2">
    <source>
        <dbReference type="PROSITE" id="PS50234"/>
    </source>
</evidence>
<dbReference type="InterPro" id="IPR002035">
    <property type="entry name" value="VWF_A"/>
</dbReference>
<dbReference type="AlphaFoldDB" id="A0AAD8SM11"/>
<dbReference type="Pfam" id="PF14624">
    <property type="entry name" value="Vwaint"/>
    <property type="match status" value="1"/>
</dbReference>
<dbReference type="InterPro" id="IPR051266">
    <property type="entry name" value="CLCR"/>
</dbReference>
<dbReference type="EMBL" id="JAUUTY010000004">
    <property type="protein sequence ID" value="KAK1653993.1"/>
    <property type="molecule type" value="Genomic_DNA"/>
</dbReference>
<gene>
    <name evidence="3" type="ORF">QYE76_071798</name>
</gene>
<sequence>MDSRCAFCFHPLLGAAGDACRVCAAAATTTSPFGSSSAKPSPSAFSYSAPTATTSPSAFGFSAPLGPSFGQPASASNFSAIGFSTLQSFLGETAPPSPFALPPVSTNTSPYGVAQPLGSLTESPGPVFDDDEPVEDPPAATLGGVQEAPSSATNAPLVLNTHCELPAIARGSARDSFAVLVHAKAPAADHAAPRPSLDLVTVLDVSGSMAGGKLALLKEAMGFVIDKLGPADRLSVVSFSHQARRETRLTRMSDAGKASTKLAVEYLFACGNTDILKGLDTAAKVLDGRRYKNTVASVILLSDGQDTCNRPFGFNCGQNKSYDYLVPPSFVANNDRSTPIHTFGFGTDHDAKEMHAVAEATGGTYSFIENQAVVQDAFAQCIGGLLSVAVQEAWITVACPHPDVRVRSIKSGRYESRVVAYGRAASVDVGELYADEERRFLLFVDVPRVAEDDEDVTRLIRVSCTYKDSTTGKSMQVDSEEALVRRPAEVTREEEQKPSMEVQVERFRVEAAEDIAAARAAAERGDHAEAVRILDRRQEAARTGDLLGDARCAAVVYELAELSARVSTQREYEQTGRSSMLSGMSAHAQQRAVSVNLCGAMASPTFGATAAPAFGAGCAMPTFGATPAPAFGAGCAMPTFGAAFATPAMVDMVGSSRKIREEREQQHSSPPTMPSNGSIFAAANNDSSSNPTS</sequence>
<evidence type="ECO:0000313" key="4">
    <source>
        <dbReference type="Proteomes" id="UP001231189"/>
    </source>
</evidence>
<dbReference type="PANTHER" id="PTHR10579:SF135">
    <property type="entry name" value="OS12G0203500 PROTEIN"/>
    <property type="match status" value="1"/>
</dbReference>
<dbReference type="SMART" id="SM00327">
    <property type="entry name" value="VWA"/>
    <property type="match status" value="1"/>
</dbReference>
<protein>
    <recommendedName>
        <fullName evidence="2">VWFA domain-containing protein</fullName>
    </recommendedName>
</protein>
<comment type="caution">
    <text evidence="3">The sequence shown here is derived from an EMBL/GenBank/DDBJ whole genome shotgun (WGS) entry which is preliminary data.</text>
</comment>
<feature type="region of interest" description="Disordered" evidence="1">
    <location>
        <begin position="119"/>
        <end position="150"/>
    </location>
</feature>
<feature type="compositionally biased region" description="Polar residues" evidence="1">
    <location>
        <begin position="667"/>
        <end position="693"/>
    </location>
</feature>
<dbReference type="Pfam" id="PF00092">
    <property type="entry name" value="VWA"/>
    <property type="match status" value="1"/>
</dbReference>